<dbReference type="Pfam" id="PF13639">
    <property type="entry name" value="zf-RING_2"/>
    <property type="match status" value="1"/>
</dbReference>
<name>A0A6A4Q5C6_LUPAL</name>
<evidence type="ECO:0000256" key="13">
    <source>
        <dbReference type="ARBA" id="ARBA00024209"/>
    </source>
</evidence>
<reference evidence="19" key="1">
    <citation type="journal article" date="2020" name="Nat. Commun.">
        <title>Genome sequence of the cluster root forming white lupin.</title>
        <authorList>
            <person name="Hufnagel B."/>
            <person name="Marques A."/>
            <person name="Soriano A."/>
            <person name="Marques L."/>
            <person name="Divol F."/>
            <person name="Doumas P."/>
            <person name="Sallet E."/>
            <person name="Mancinotti D."/>
            <person name="Carrere S."/>
            <person name="Marande W."/>
            <person name="Arribat S."/>
            <person name="Keller J."/>
            <person name="Huneau C."/>
            <person name="Blein T."/>
            <person name="Aime D."/>
            <person name="Laguerre M."/>
            <person name="Taylor J."/>
            <person name="Schubert V."/>
            <person name="Nelson M."/>
            <person name="Geu-Flores F."/>
            <person name="Crespi M."/>
            <person name="Gallardo-Guerrero K."/>
            <person name="Delaux P.-M."/>
            <person name="Salse J."/>
            <person name="Berges H."/>
            <person name="Guyot R."/>
            <person name="Gouzy J."/>
            <person name="Peret B."/>
        </authorList>
    </citation>
    <scope>NUCLEOTIDE SEQUENCE [LARGE SCALE GENOMIC DNA]</scope>
    <source>
        <strain evidence="19">cv. Amiga</strain>
    </source>
</reference>
<proteinExistence type="inferred from homology"/>
<protein>
    <recommendedName>
        <fullName evidence="4">RING-type E3 ubiquitin transferase</fullName>
        <ecNumber evidence="4">2.3.2.27</ecNumber>
    </recommendedName>
</protein>
<dbReference type="CDD" id="cd16461">
    <property type="entry name" value="RING-H2_EL5-like"/>
    <property type="match status" value="1"/>
</dbReference>
<evidence type="ECO:0000256" key="7">
    <source>
        <dbReference type="ARBA" id="ARBA00022723"/>
    </source>
</evidence>
<evidence type="ECO:0000256" key="5">
    <source>
        <dbReference type="ARBA" id="ARBA00022679"/>
    </source>
</evidence>
<comment type="pathway">
    <text evidence="3">Protein modification; protein ubiquitination.</text>
</comment>
<evidence type="ECO:0000256" key="9">
    <source>
        <dbReference type="ARBA" id="ARBA00022786"/>
    </source>
</evidence>
<dbReference type="PANTHER" id="PTHR46913:SF1">
    <property type="entry name" value="RING-H2 FINGER PROTEIN ATL16"/>
    <property type="match status" value="1"/>
</dbReference>
<dbReference type="GO" id="GO:0061630">
    <property type="term" value="F:ubiquitin protein ligase activity"/>
    <property type="evidence" value="ECO:0007669"/>
    <property type="project" value="UniProtKB-EC"/>
</dbReference>
<feature type="region of interest" description="Disordered" evidence="15">
    <location>
        <begin position="240"/>
        <end position="261"/>
    </location>
</feature>
<evidence type="ECO:0000256" key="15">
    <source>
        <dbReference type="SAM" id="MobiDB-lite"/>
    </source>
</evidence>
<evidence type="ECO:0000256" key="6">
    <source>
        <dbReference type="ARBA" id="ARBA00022692"/>
    </source>
</evidence>
<comment type="catalytic activity">
    <reaction evidence="1">
        <text>S-ubiquitinyl-[E2 ubiquitin-conjugating enzyme]-L-cysteine + [acceptor protein]-L-lysine = [E2 ubiquitin-conjugating enzyme]-L-cysteine + N(6)-ubiquitinyl-[acceptor protein]-L-lysine.</text>
        <dbReference type="EC" id="2.3.2.27"/>
    </reaction>
</comment>
<evidence type="ECO:0000256" key="8">
    <source>
        <dbReference type="ARBA" id="ARBA00022771"/>
    </source>
</evidence>
<evidence type="ECO:0000313" key="18">
    <source>
        <dbReference type="EMBL" id="KAE9609061.1"/>
    </source>
</evidence>
<dbReference type="OrthoDB" id="8062037at2759"/>
<keyword evidence="9" id="KW-0833">Ubl conjugation pathway</keyword>
<dbReference type="FunFam" id="3.30.40.10:FF:000187">
    <property type="entry name" value="E3 ubiquitin-protein ligase ATL6"/>
    <property type="match status" value="1"/>
</dbReference>
<evidence type="ECO:0000256" key="16">
    <source>
        <dbReference type="SAM" id="Phobius"/>
    </source>
</evidence>
<dbReference type="SMART" id="SM00184">
    <property type="entry name" value="RING"/>
    <property type="match status" value="1"/>
</dbReference>
<dbReference type="InterPro" id="IPR013083">
    <property type="entry name" value="Znf_RING/FYVE/PHD"/>
</dbReference>
<dbReference type="InterPro" id="IPR044600">
    <property type="entry name" value="ATL1/ATL16-like"/>
</dbReference>
<evidence type="ECO:0000256" key="11">
    <source>
        <dbReference type="ARBA" id="ARBA00022989"/>
    </source>
</evidence>
<evidence type="ECO:0000256" key="2">
    <source>
        <dbReference type="ARBA" id="ARBA00004167"/>
    </source>
</evidence>
<gene>
    <name evidence="18" type="ORF">Lalb_Chr08g0242251</name>
</gene>
<keyword evidence="10" id="KW-0862">Zinc</keyword>
<keyword evidence="8 14" id="KW-0863">Zinc-finger</keyword>
<comment type="similarity">
    <text evidence="13">Belongs to the RING-type zinc finger family. ATL subfamily.</text>
</comment>
<sequence>MIQFKSSTMPTQTDYSPTPSTITLPLNLHFNTHHILPLLLLLLLILVQFPPPTTAQLPNTLTPPPSDNTISNIQFNKSMVIGLVILVVVFLLLGFVSIYTRQCTERRIRGRLDLSIPIVGSNNWPRGLDPEIIETFPTFEYSTVKGLKKGKATLECAVCLNEFHDDETLRLIPVCSHVFHPECIDAWLVNHSTCPVCRANLVSTPSEVVPSTTIQVPDQPEPELNPVHVDELYCGKQGTVKKESPKLSNNNSVNQNRPRRSRSTGFRFMNLLPRSHSTGHSLVQRGENLERFTLRLPDEVRNQLVTSTLSCTKSLGVALTPESSERRGYRTRSVGRSYLERFGRSDRIWFNWMSKAGSTLSLKGTEFNKDDMGERSSDQLFTGKENDI</sequence>
<feature type="domain" description="RING-type" evidence="17">
    <location>
        <begin position="156"/>
        <end position="198"/>
    </location>
</feature>
<dbReference type="EMBL" id="WOCE01000008">
    <property type="protein sequence ID" value="KAE9609061.1"/>
    <property type="molecule type" value="Genomic_DNA"/>
</dbReference>
<keyword evidence="19" id="KW-1185">Reference proteome</keyword>
<feature type="region of interest" description="Disordered" evidence="15">
    <location>
        <begin position="365"/>
        <end position="388"/>
    </location>
</feature>
<dbReference type="AlphaFoldDB" id="A0A6A4Q5C6"/>
<keyword evidence="11 16" id="KW-1133">Transmembrane helix</keyword>
<evidence type="ECO:0000256" key="14">
    <source>
        <dbReference type="PROSITE-ProRule" id="PRU00175"/>
    </source>
</evidence>
<feature type="compositionally biased region" description="Polar residues" evidence="15">
    <location>
        <begin position="246"/>
        <end position="256"/>
    </location>
</feature>
<keyword evidence="12 16" id="KW-0472">Membrane</keyword>
<evidence type="ECO:0000256" key="4">
    <source>
        <dbReference type="ARBA" id="ARBA00012483"/>
    </source>
</evidence>
<feature type="transmembrane region" description="Helical" evidence="16">
    <location>
        <begin position="79"/>
        <end position="99"/>
    </location>
</feature>
<evidence type="ECO:0000256" key="1">
    <source>
        <dbReference type="ARBA" id="ARBA00000900"/>
    </source>
</evidence>
<dbReference type="Proteomes" id="UP000447434">
    <property type="component" value="Chromosome 8"/>
</dbReference>
<organism evidence="18 19">
    <name type="scientific">Lupinus albus</name>
    <name type="common">White lupine</name>
    <name type="synonym">Lupinus termis</name>
    <dbReference type="NCBI Taxonomy" id="3870"/>
    <lineage>
        <taxon>Eukaryota</taxon>
        <taxon>Viridiplantae</taxon>
        <taxon>Streptophyta</taxon>
        <taxon>Embryophyta</taxon>
        <taxon>Tracheophyta</taxon>
        <taxon>Spermatophyta</taxon>
        <taxon>Magnoliopsida</taxon>
        <taxon>eudicotyledons</taxon>
        <taxon>Gunneridae</taxon>
        <taxon>Pentapetalae</taxon>
        <taxon>rosids</taxon>
        <taxon>fabids</taxon>
        <taxon>Fabales</taxon>
        <taxon>Fabaceae</taxon>
        <taxon>Papilionoideae</taxon>
        <taxon>50 kb inversion clade</taxon>
        <taxon>genistoids sensu lato</taxon>
        <taxon>core genistoids</taxon>
        <taxon>Genisteae</taxon>
        <taxon>Lupinus</taxon>
    </lineage>
</organism>
<dbReference type="PROSITE" id="PS50089">
    <property type="entry name" value="ZF_RING_2"/>
    <property type="match status" value="1"/>
</dbReference>
<evidence type="ECO:0000256" key="3">
    <source>
        <dbReference type="ARBA" id="ARBA00004906"/>
    </source>
</evidence>
<accession>A0A6A4Q5C6</accession>
<comment type="subcellular location">
    <subcellularLocation>
        <location evidence="2">Membrane</location>
        <topology evidence="2">Single-pass membrane protein</topology>
    </subcellularLocation>
</comment>
<dbReference type="GO" id="GO:0016020">
    <property type="term" value="C:membrane"/>
    <property type="evidence" value="ECO:0007669"/>
    <property type="project" value="UniProtKB-SubCell"/>
</dbReference>
<keyword evidence="6 16" id="KW-0812">Transmembrane</keyword>
<evidence type="ECO:0000256" key="10">
    <source>
        <dbReference type="ARBA" id="ARBA00022833"/>
    </source>
</evidence>
<evidence type="ECO:0000256" key="12">
    <source>
        <dbReference type="ARBA" id="ARBA00023136"/>
    </source>
</evidence>
<comment type="caution">
    <text evidence="18">The sequence shown here is derived from an EMBL/GenBank/DDBJ whole genome shotgun (WGS) entry which is preliminary data.</text>
</comment>
<dbReference type="GO" id="GO:0008270">
    <property type="term" value="F:zinc ion binding"/>
    <property type="evidence" value="ECO:0007669"/>
    <property type="project" value="UniProtKB-KW"/>
</dbReference>
<dbReference type="SUPFAM" id="SSF57850">
    <property type="entry name" value="RING/U-box"/>
    <property type="match status" value="1"/>
</dbReference>
<keyword evidence="5" id="KW-0808">Transferase</keyword>
<dbReference type="Gene3D" id="3.30.40.10">
    <property type="entry name" value="Zinc/RING finger domain, C3HC4 (zinc finger)"/>
    <property type="match status" value="1"/>
</dbReference>
<dbReference type="EC" id="2.3.2.27" evidence="4"/>
<keyword evidence="7" id="KW-0479">Metal-binding</keyword>
<dbReference type="PANTHER" id="PTHR46913">
    <property type="entry name" value="RING-H2 FINGER PROTEIN ATL16"/>
    <property type="match status" value="1"/>
</dbReference>
<evidence type="ECO:0000259" key="17">
    <source>
        <dbReference type="PROSITE" id="PS50089"/>
    </source>
</evidence>
<dbReference type="InterPro" id="IPR001841">
    <property type="entry name" value="Znf_RING"/>
</dbReference>
<feature type="compositionally biased region" description="Basic and acidic residues" evidence="15">
    <location>
        <begin position="366"/>
        <end position="377"/>
    </location>
</feature>
<evidence type="ECO:0000313" key="19">
    <source>
        <dbReference type="Proteomes" id="UP000447434"/>
    </source>
</evidence>
<dbReference type="GO" id="GO:0016567">
    <property type="term" value="P:protein ubiquitination"/>
    <property type="evidence" value="ECO:0007669"/>
    <property type="project" value="InterPro"/>
</dbReference>